<protein>
    <recommendedName>
        <fullName evidence="2">Peptidase M20 domain-containing protein 2</fullName>
    </recommendedName>
</protein>
<dbReference type="PANTHER" id="PTHR30575">
    <property type="entry name" value="PEPTIDASE M20"/>
    <property type="match status" value="1"/>
</dbReference>
<dbReference type="CDD" id="cd05672">
    <property type="entry name" value="M20_ACY1L2-like"/>
    <property type="match status" value="1"/>
</dbReference>
<dbReference type="SUPFAM" id="SSF53187">
    <property type="entry name" value="Zn-dependent exopeptidases"/>
    <property type="match status" value="1"/>
</dbReference>
<evidence type="ECO:0000313" key="6">
    <source>
        <dbReference type="Proteomes" id="UP001369815"/>
    </source>
</evidence>
<accession>A0AAX6MYP7</accession>
<evidence type="ECO:0000256" key="3">
    <source>
        <dbReference type="SAM" id="MobiDB-lite"/>
    </source>
</evidence>
<feature type="domain" description="Peptidase M20 dimerisation" evidence="4">
    <location>
        <begin position="197"/>
        <end position="288"/>
    </location>
</feature>
<dbReference type="Gene3D" id="3.40.630.10">
    <property type="entry name" value="Zn peptidases"/>
    <property type="match status" value="1"/>
</dbReference>
<reference evidence="5 6" key="1">
    <citation type="journal article" date="2024" name="Front Chem Biol">
        <title>Unveiling the potential of Daldinia eschscholtzii MFLUCC 19-0629 through bioactivity and bioinformatics studies for enhanced sustainable agriculture production.</title>
        <authorList>
            <person name="Brooks S."/>
            <person name="Weaver J.A."/>
            <person name="Klomchit A."/>
            <person name="Alharthi S.A."/>
            <person name="Onlamun T."/>
            <person name="Nurani R."/>
            <person name="Vong T.K."/>
            <person name="Alberti F."/>
            <person name="Greco C."/>
        </authorList>
    </citation>
    <scope>NUCLEOTIDE SEQUENCE [LARGE SCALE GENOMIC DNA]</scope>
    <source>
        <strain evidence="5">MFLUCC 19-0629</strain>
    </source>
</reference>
<comment type="similarity">
    <text evidence="1 2">Belongs to the peptidase M20A family.</text>
</comment>
<keyword evidence="6" id="KW-1185">Reference proteome</keyword>
<dbReference type="Proteomes" id="UP001369815">
    <property type="component" value="Unassembled WGS sequence"/>
</dbReference>
<dbReference type="InterPro" id="IPR052030">
    <property type="entry name" value="Peptidase_M20/M20A_hydrolases"/>
</dbReference>
<dbReference type="AlphaFoldDB" id="A0AAX6MYP7"/>
<dbReference type="Gene3D" id="3.30.70.360">
    <property type="match status" value="1"/>
</dbReference>
<dbReference type="InterPro" id="IPR036264">
    <property type="entry name" value="Bact_exopeptidase_dim_dom"/>
</dbReference>
<dbReference type="EMBL" id="JBANMG010000001">
    <property type="protein sequence ID" value="KAK6957646.1"/>
    <property type="molecule type" value="Genomic_DNA"/>
</dbReference>
<dbReference type="SUPFAM" id="SSF55031">
    <property type="entry name" value="Bacterial exopeptidase dimerisation domain"/>
    <property type="match status" value="1"/>
</dbReference>
<evidence type="ECO:0000256" key="2">
    <source>
        <dbReference type="PIRNR" id="PIRNR037226"/>
    </source>
</evidence>
<comment type="caution">
    <text evidence="5">The sequence shown here is derived from an EMBL/GenBank/DDBJ whole genome shotgun (WGS) entry which is preliminary data.</text>
</comment>
<dbReference type="FunFam" id="3.30.70.360:FF:000004">
    <property type="entry name" value="Peptidase M20 domain-containing protein 2"/>
    <property type="match status" value="1"/>
</dbReference>
<dbReference type="NCBIfam" id="TIGR01891">
    <property type="entry name" value="amidohydrolases"/>
    <property type="match status" value="1"/>
</dbReference>
<proteinExistence type="inferred from homology"/>
<evidence type="ECO:0000259" key="4">
    <source>
        <dbReference type="Pfam" id="PF07687"/>
    </source>
</evidence>
<organism evidence="5 6">
    <name type="scientific">Daldinia eschscholtzii</name>
    <dbReference type="NCBI Taxonomy" id="292717"/>
    <lineage>
        <taxon>Eukaryota</taxon>
        <taxon>Fungi</taxon>
        <taxon>Dikarya</taxon>
        <taxon>Ascomycota</taxon>
        <taxon>Pezizomycotina</taxon>
        <taxon>Sordariomycetes</taxon>
        <taxon>Xylariomycetidae</taxon>
        <taxon>Xylariales</taxon>
        <taxon>Hypoxylaceae</taxon>
        <taxon>Daldinia</taxon>
    </lineage>
</organism>
<dbReference type="InterPro" id="IPR002933">
    <property type="entry name" value="Peptidase_M20"/>
</dbReference>
<dbReference type="Pfam" id="PF07687">
    <property type="entry name" value="M20_dimer"/>
    <property type="match status" value="1"/>
</dbReference>
<dbReference type="InterPro" id="IPR017144">
    <property type="entry name" value="Xaa-Arg_dipeptidase"/>
</dbReference>
<dbReference type="Pfam" id="PF01546">
    <property type="entry name" value="Peptidase_M20"/>
    <property type="match status" value="1"/>
</dbReference>
<name>A0AAX6MYP7_9PEZI</name>
<sequence length="428" mass="45956">MSQQFDDFVFITHEDADLAQAKPGYLGEISDFLDSIADDLWPVNKKIHDNPELGYEEFIAHETLTKFMASRPGWKVTPSAYGMATAWVAVFDSGKKGPVVSFNVEMDALDGIGHACGHNLIATASVAGGLATAKIMEEHQLSGKVVVFGTPAEEGGGGKIKLLEAGAYRDYNVDINLISHPGITKDTALMRTSAYTAFKVEYFGREAHAAANPWLGINALDALITSYNAISVLRQQTMPDDVIQGNITDGGVRPNIIHAYTAGNFVTRANTQARVEELKKKVDACFEAGATATGAKLKMTHVQSYADHVPNRVLGASYRKYFNALSPPQPIPGNDNEDEAEGRTMASTDQGDISYAMPSLSAGFAIPPGPGGNGPHNPEFAKAAGTRVAFERSLRVGKALAGTALDVLTQNGLLEEVKKEWKREIKGN</sequence>
<evidence type="ECO:0000313" key="5">
    <source>
        <dbReference type="EMBL" id="KAK6957646.1"/>
    </source>
</evidence>
<gene>
    <name evidence="5" type="ORF">Daesc_000433</name>
</gene>
<feature type="region of interest" description="Disordered" evidence="3">
    <location>
        <begin position="325"/>
        <end position="346"/>
    </location>
</feature>
<dbReference type="InterPro" id="IPR017439">
    <property type="entry name" value="Amidohydrolase"/>
</dbReference>
<evidence type="ECO:0000256" key="1">
    <source>
        <dbReference type="ARBA" id="ARBA00006247"/>
    </source>
</evidence>
<dbReference type="InterPro" id="IPR011650">
    <property type="entry name" value="Peptidase_M20_dimer"/>
</dbReference>
<dbReference type="PIRSF" id="PIRSF037226">
    <property type="entry name" value="Amidohydrolase_ACY1L2_prd"/>
    <property type="match status" value="1"/>
</dbReference>
<dbReference type="PANTHER" id="PTHR30575:SF4">
    <property type="entry name" value="PEPTIDASE M20 DOMAIN-CONTAINING PROTEIN 2"/>
    <property type="match status" value="1"/>
</dbReference>
<dbReference type="GO" id="GO:0016805">
    <property type="term" value="F:dipeptidase activity"/>
    <property type="evidence" value="ECO:0007669"/>
    <property type="project" value="InterPro"/>
</dbReference>